<accession>A0ABR1QSY9</accession>
<evidence type="ECO:0000259" key="1">
    <source>
        <dbReference type="Pfam" id="PF20150"/>
    </source>
</evidence>
<dbReference type="EMBL" id="JAQQWE010000001">
    <property type="protein sequence ID" value="KAK7965769.1"/>
    <property type="molecule type" value="Genomic_DNA"/>
</dbReference>
<organism evidence="2 3">
    <name type="scientific">Apiospora aurea</name>
    <dbReference type="NCBI Taxonomy" id="335848"/>
    <lineage>
        <taxon>Eukaryota</taxon>
        <taxon>Fungi</taxon>
        <taxon>Dikarya</taxon>
        <taxon>Ascomycota</taxon>
        <taxon>Pezizomycotina</taxon>
        <taxon>Sordariomycetes</taxon>
        <taxon>Xylariomycetidae</taxon>
        <taxon>Amphisphaeriales</taxon>
        <taxon>Apiosporaceae</taxon>
        <taxon>Apiospora</taxon>
    </lineage>
</organism>
<dbReference type="Proteomes" id="UP001391051">
    <property type="component" value="Unassembled WGS sequence"/>
</dbReference>
<protein>
    <recommendedName>
        <fullName evidence="1">2EXR domain-containing protein</fullName>
    </recommendedName>
</protein>
<dbReference type="GeneID" id="92069330"/>
<keyword evidence="3" id="KW-1185">Reference proteome</keyword>
<proteinExistence type="predicted"/>
<sequence>MPPTYPTSLFEATVISAMPGDNAFHFFPKLPTELRRLIWTICLQQQRIITIKIVPDTGSDDGYFVEAQTSYRHSKILRVCREARTAALEFFSLRIPCANLAARVPLYLSPEYDVLNVDQKKYDGLGWFVDLLPKLATYDSRGVGVLNLATNRRVLSPMSDLDRELSKLPARKKEAFAQAASRLRHLWVVVLENSNTRAMGGGLSWLDTTVHHNRAVPVFPLLQTFTRLPADPRPIERDLRHIGTFYHPQGLVDRWRQLEKELGISRSEEQPPLELQVLLAVDATNSSEYRKPIVDRASAERFVENEERWFREDVCTMFDVPVPYWGNYLDKEEWEGLRQSLPDAVGFWLFTADAFGHFPKNGTTPIKRVRDLRDHPPELCVFDMR</sequence>
<name>A0ABR1QSY9_9PEZI</name>
<dbReference type="PANTHER" id="PTHR35910">
    <property type="entry name" value="2EXR DOMAIN-CONTAINING PROTEIN"/>
    <property type="match status" value="1"/>
</dbReference>
<evidence type="ECO:0000313" key="3">
    <source>
        <dbReference type="Proteomes" id="UP001391051"/>
    </source>
</evidence>
<dbReference type="InterPro" id="IPR045518">
    <property type="entry name" value="2EXR"/>
</dbReference>
<gene>
    <name evidence="2" type="ORF">PG986_000046</name>
</gene>
<dbReference type="RefSeq" id="XP_066705161.1">
    <property type="nucleotide sequence ID" value="XM_066836268.1"/>
</dbReference>
<dbReference type="PANTHER" id="PTHR35910:SF6">
    <property type="entry name" value="2EXR DOMAIN-CONTAINING PROTEIN"/>
    <property type="match status" value="1"/>
</dbReference>
<dbReference type="Pfam" id="PF20150">
    <property type="entry name" value="2EXR"/>
    <property type="match status" value="1"/>
</dbReference>
<feature type="domain" description="2EXR" evidence="1">
    <location>
        <begin position="24"/>
        <end position="115"/>
    </location>
</feature>
<comment type="caution">
    <text evidence="2">The sequence shown here is derived from an EMBL/GenBank/DDBJ whole genome shotgun (WGS) entry which is preliminary data.</text>
</comment>
<reference evidence="2 3" key="1">
    <citation type="submission" date="2023-01" db="EMBL/GenBank/DDBJ databases">
        <title>Analysis of 21 Apiospora genomes using comparative genomics revels a genus with tremendous synthesis potential of carbohydrate active enzymes and secondary metabolites.</title>
        <authorList>
            <person name="Sorensen T."/>
        </authorList>
    </citation>
    <scope>NUCLEOTIDE SEQUENCE [LARGE SCALE GENOMIC DNA]</scope>
    <source>
        <strain evidence="2 3">CBS 24483</strain>
    </source>
</reference>
<evidence type="ECO:0000313" key="2">
    <source>
        <dbReference type="EMBL" id="KAK7965769.1"/>
    </source>
</evidence>